<evidence type="ECO:0000256" key="7">
    <source>
        <dbReference type="ARBA" id="ARBA00022679"/>
    </source>
</evidence>
<evidence type="ECO:0000256" key="15">
    <source>
        <dbReference type="ARBA" id="ARBA00023316"/>
    </source>
</evidence>
<dbReference type="SUPFAM" id="SSF56601">
    <property type="entry name" value="beta-lactamase/transpeptidase-like"/>
    <property type="match status" value="1"/>
</dbReference>
<dbReference type="EMBL" id="FNYT01000022">
    <property type="protein sequence ID" value="SEJ68781.1"/>
    <property type="molecule type" value="Genomic_DNA"/>
</dbReference>
<dbReference type="GO" id="GO:0008360">
    <property type="term" value="P:regulation of cell shape"/>
    <property type="evidence" value="ECO:0007669"/>
    <property type="project" value="UniProtKB-KW"/>
</dbReference>
<dbReference type="NCBIfam" id="TIGR02074">
    <property type="entry name" value="PBP_1a_fam"/>
    <property type="match status" value="1"/>
</dbReference>
<keyword evidence="14" id="KW-0511">Multifunctional enzyme</keyword>
<dbReference type="InterPro" id="IPR050396">
    <property type="entry name" value="Glycosyltr_51/Transpeptidase"/>
</dbReference>
<evidence type="ECO:0000256" key="16">
    <source>
        <dbReference type="ARBA" id="ARBA00034000"/>
    </source>
</evidence>
<evidence type="ECO:0000256" key="2">
    <source>
        <dbReference type="ARBA" id="ARBA00007739"/>
    </source>
</evidence>
<organism evidence="21 23">
    <name type="scientific">Trichococcus ilyis</name>
    <dbReference type="NCBI Taxonomy" id="640938"/>
    <lineage>
        <taxon>Bacteria</taxon>
        <taxon>Bacillati</taxon>
        <taxon>Bacillota</taxon>
        <taxon>Bacilli</taxon>
        <taxon>Lactobacillales</taxon>
        <taxon>Carnobacteriaceae</taxon>
        <taxon>Trichococcus</taxon>
    </lineage>
</organism>
<keyword evidence="13 18" id="KW-0472">Membrane</keyword>
<keyword evidence="12 18" id="KW-1133">Transmembrane helix</keyword>
<dbReference type="GO" id="GO:0009252">
    <property type="term" value="P:peptidoglycan biosynthetic process"/>
    <property type="evidence" value="ECO:0007669"/>
    <property type="project" value="UniProtKB-KW"/>
</dbReference>
<keyword evidence="9" id="KW-0378">Hydrolase</keyword>
<evidence type="ECO:0000313" key="24">
    <source>
        <dbReference type="Proteomes" id="UP000199280"/>
    </source>
</evidence>
<feature type="domain" description="Penicillin-binding protein transpeptidase" evidence="19">
    <location>
        <begin position="348"/>
        <end position="619"/>
    </location>
</feature>
<keyword evidence="24" id="KW-1185">Reference proteome</keyword>
<feature type="transmembrane region" description="Helical" evidence="18">
    <location>
        <begin position="30"/>
        <end position="51"/>
    </location>
</feature>
<evidence type="ECO:0000313" key="22">
    <source>
        <dbReference type="EMBL" id="SEJ68781.1"/>
    </source>
</evidence>
<dbReference type="FunFam" id="1.10.3810.10:FF:000001">
    <property type="entry name" value="Penicillin-binding protein 1A"/>
    <property type="match status" value="1"/>
</dbReference>
<reference evidence="22 24" key="2">
    <citation type="submission" date="2016-10" db="EMBL/GenBank/DDBJ databases">
        <authorList>
            <person name="Varghese N."/>
            <person name="Submissions S."/>
        </authorList>
    </citation>
    <scope>NUCLEOTIDE SEQUENCE [LARGE SCALE GENOMIC DNA]</scope>
    <source>
        <strain evidence="22 24">DSM 22150</strain>
    </source>
</reference>
<evidence type="ECO:0000256" key="5">
    <source>
        <dbReference type="ARBA" id="ARBA00022670"/>
    </source>
</evidence>
<dbReference type="Pfam" id="PF00912">
    <property type="entry name" value="Transgly"/>
    <property type="match status" value="1"/>
</dbReference>
<evidence type="ECO:0000256" key="4">
    <source>
        <dbReference type="ARBA" id="ARBA00022645"/>
    </source>
</evidence>
<dbReference type="Proteomes" id="UP000199280">
    <property type="component" value="Unassembled WGS sequence"/>
</dbReference>
<dbReference type="EMBL" id="FJNB01000002">
    <property type="protein sequence ID" value="CZQ85659.1"/>
    <property type="molecule type" value="Genomic_DNA"/>
</dbReference>
<reference evidence="21 23" key="1">
    <citation type="submission" date="2016-02" db="EMBL/GenBank/DDBJ databases">
        <authorList>
            <person name="Wen L."/>
            <person name="He K."/>
            <person name="Yang H."/>
        </authorList>
    </citation>
    <scope>NUCLEOTIDE SEQUENCE [LARGE SCALE GENOMIC DNA]</scope>
    <source>
        <strain evidence="21">Trichococcus_R210</strain>
    </source>
</reference>
<dbReference type="GO" id="GO:0030288">
    <property type="term" value="C:outer membrane-bounded periplasmic space"/>
    <property type="evidence" value="ECO:0007669"/>
    <property type="project" value="TreeGrafter"/>
</dbReference>
<dbReference type="STRING" id="640938.TR210_480"/>
<dbReference type="InterPro" id="IPR023346">
    <property type="entry name" value="Lysozyme-like_dom_sf"/>
</dbReference>
<keyword evidence="15" id="KW-0961">Cell wall biogenesis/degradation</keyword>
<keyword evidence="5" id="KW-0645">Protease</keyword>
<dbReference type="Proteomes" id="UP000076878">
    <property type="component" value="Unassembled WGS sequence"/>
</dbReference>
<evidence type="ECO:0000256" key="9">
    <source>
        <dbReference type="ARBA" id="ARBA00022801"/>
    </source>
</evidence>
<dbReference type="AlphaFoldDB" id="A0A143YBB8"/>
<dbReference type="GO" id="GO:0071555">
    <property type="term" value="P:cell wall organization"/>
    <property type="evidence" value="ECO:0007669"/>
    <property type="project" value="UniProtKB-KW"/>
</dbReference>
<dbReference type="Gene3D" id="3.40.710.10">
    <property type="entry name" value="DD-peptidase/beta-lactamase superfamily"/>
    <property type="match status" value="1"/>
</dbReference>
<dbReference type="GO" id="GO:0008955">
    <property type="term" value="F:peptidoglycan glycosyltransferase activity"/>
    <property type="evidence" value="ECO:0007669"/>
    <property type="project" value="UniProtKB-EC"/>
</dbReference>
<evidence type="ECO:0000259" key="20">
    <source>
        <dbReference type="Pfam" id="PF00912"/>
    </source>
</evidence>
<dbReference type="InterPro" id="IPR001460">
    <property type="entry name" value="PCN-bd_Tpept"/>
</dbReference>
<evidence type="ECO:0000256" key="14">
    <source>
        <dbReference type="ARBA" id="ARBA00023268"/>
    </source>
</evidence>
<comment type="catalytic activity">
    <reaction evidence="17">
        <text>[GlcNAc-(1-&gt;4)-Mur2Ac(oyl-L-Ala-gamma-D-Glu-L-Lys-D-Ala-D-Ala)](n)-di-trans,octa-cis-undecaprenyl diphosphate + beta-D-GlcNAc-(1-&gt;4)-Mur2Ac(oyl-L-Ala-gamma-D-Glu-L-Lys-D-Ala-D-Ala)-di-trans,octa-cis-undecaprenyl diphosphate = [GlcNAc-(1-&gt;4)-Mur2Ac(oyl-L-Ala-gamma-D-Glu-L-Lys-D-Ala-D-Ala)](n+1)-di-trans,octa-cis-undecaprenyl diphosphate + di-trans,octa-cis-undecaprenyl diphosphate + H(+)</text>
        <dbReference type="Rhea" id="RHEA:23708"/>
        <dbReference type="Rhea" id="RHEA-COMP:9602"/>
        <dbReference type="Rhea" id="RHEA-COMP:9603"/>
        <dbReference type="ChEBI" id="CHEBI:15378"/>
        <dbReference type="ChEBI" id="CHEBI:58405"/>
        <dbReference type="ChEBI" id="CHEBI:60033"/>
        <dbReference type="ChEBI" id="CHEBI:78435"/>
        <dbReference type="EC" id="2.4.99.28"/>
    </reaction>
</comment>
<protein>
    <submittedName>
        <fullName evidence="22">Penicillin-binding protein 2A</fullName>
    </submittedName>
    <submittedName>
        <fullName evidence="21">Transglycosylase</fullName>
    </submittedName>
</protein>
<dbReference type="SUPFAM" id="SSF53955">
    <property type="entry name" value="Lysozyme-like"/>
    <property type="match status" value="1"/>
</dbReference>
<comment type="similarity">
    <text evidence="2">In the N-terminal section; belongs to the glycosyltransferase 51 family.</text>
</comment>
<dbReference type="RefSeq" id="WP_420855195.1">
    <property type="nucleotide sequence ID" value="NZ_FJNB01000002.1"/>
</dbReference>
<gene>
    <name evidence="22" type="ORF">SAMN05216375_1229</name>
    <name evidence="21" type="ORF">TR210_480</name>
</gene>
<evidence type="ECO:0000256" key="18">
    <source>
        <dbReference type="SAM" id="Phobius"/>
    </source>
</evidence>
<dbReference type="GO" id="GO:0006508">
    <property type="term" value="P:proteolysis"/>
    <property type="evidence" value="ECO:0007669"/>
    <property type="project" value="UniProtKB-KW"/>
</dbReference>
<keyword evidence="3" id="KW-1003">Cell membrane</keyword>
<comment type="catalytic activity">
    <reaction evidence="16">
        <text>Preferential cleavage: (Ac)2-L-Lys-D-Ala-|-D-Ala. Also transpeptidation of peptidyl-alanyl moieties that are N-acyl substituents of D-alanine.</text>
        <dbReference type="EC" id="3.4.16.4"/>
    </reaction>
</comment>
<evidence type="ECO:0000256" key="17">
    <source>
        <dbReference type="ARBA" id="ARBA00049902"/>
    </source>
</evidence>
<keyword evidence="7" id="KW-0808">Transferase</keyword>
<dbReference type="InterPro" id="IPR036950">
    <property type="entry name" value="PBP_transglycosylase"/>
</dbReference>
<name>A0A143YBB8_9LACT</name>
<keyword evidence="6" id="KW-0328">Glycosyltransferase</keyword>
<evidence type="ECO:0000313" key="21">
    <source>
        <dbReference type="EMBL" id="CZQ85659.1"/>
    </source>
</evidence>
<evidence type="ECO:0000259" key="19">
    <source>
        <dbReference type="Pfam" id="PF00905"/>
    </source>
</evidence>
<evidence type="ECO:0000256" key="3">
    <source>
        <dbReference type="ARBA" id="ARBA00022475"/>
    </source>
</evidence>
<accession>A0A143YBB8</accession>
<dbReference type="Gene3D" id="6.20.370.110">
    <property type="match status" value="1"/>
</dbReference>
<evidence type="ECO:0000256" key="1">
    <source>
        <dbReference type="ARBA" id="ARBA00007090"/>
    </source>
</evidence>
<dbReference type="GO" id="GO:0008658">
    <property type="term" value="F:penicillin binding"/>
    <property type="evidence" value="ECO:0007669"/>
    <property type="project" value="InterPro"/>
</dbReference>
<evidence type="ECO:0000256" key="12">
    <source>
        <dbReference type="ARBA" id="ARBA00022989"/>
    </source>
</evidence>
<keyword evidence="8 18" id="KW-0812">Transmembrane</keyword>
<evidence type="ECO:0000256" key="10">
    <source>
        <dbReference type="ARBA" id="ARBA00022960"/>
    </source>
</evidence>
<evidence type="ECO:0000256" key="6">
    <source>
        <dbReference type="ARBA" id="ARBA00022676"/>
    </source>
</evidence>
<sequence>MQNKPIKEILKAGWVRFNGKRKNLWRKYRINKFIVLFLLIGTLISSTYLVFLAKTANVENLKAGLEQTTVIYDRYGNEAGELYSQKGTFVSIDQVSPNIQTAVVSTEDKRFYTHTGVDPIGIGRAAVGFVLNGGNIVGGGSTLTQQLAKNAYLTLDQTLTRKAKELFLAFEIENKYTKDEILEMYLNNAYFGSGVWGVEDASQKYFGKAASEVSLSEAAVLAGILKSPSYYNPIDNMEASTDRRNTVLQLLADNGFIDQATADAAIAEDIIVVDGYYADSGYNYPYYFDAVINEAINTYGLDEEDLLNRGYKIYTGLDQDYQNQMSNAYANAYLPAAEDGTLLQSASVALEPTTGDVLAVVGGTDYEGFRTYNRATQMTMAPGSTIKPLSVYTPALEAGYAVDAAVMDDDSLTYGDDDYAVWNYDQVSLYDTLPMYQALAESKNTAAVWLLDKLGIQKGISKLEDFGIPIGEADENLGAIALGGMSTGVSPVQLASAYTTFVNEGVRTKARFITKIVDATGAVIVDNTKPKTNRVTTAAVAEEMTSMLMGVYAEGGTGASAQPTNGMLIAGKTGTTELDRETGYIKSQWMVGYTPDIVVATWLGYDETNETHNLNNAGKTMANLYSAEMGSLLSISPQTEFAVAAAEDTYDTGIMGSLKKGMEEWLNGMDSFGQTVGEGSKKLFDWANEAFGQ</sequence>
<dbReference type="InterPro" id="IPR012338">
    <property type="entry name" value="Beta-lactam/transpept-like"/>
</dbReference>
<comment type="similarity">
    <text evidence="1">In the C-terminal section; belongs to the transpeptidase family.</text>
</comment>
<evidence type="ECO:0000313" key="23">
    <source>
        <dbReference type="Proteomes" id="UP000076878"/>
    </source>
</evidence>
<keyword evidence="11" id="KW-0573">Peptidoglycan synthesis</keyword>
<keyword evidence="4" id="KW-0121">Carboxypeptidase</keyword>
<evidence type="ECO:0000256" key="13">
    <source>
        <dbReference type="ARBA" id="ARBA00023136"/>
    </source>
</evidence>
<keyword evidence="10" id="KW-0133">Cell shape</keyword>
<evidence type="ECO:0000256" key="8">
    <source>
        <dbReference type="ARBA" id="ARBA00022692"/>
    </source>
</evidence>
<evidence type="ECO:0000256" key="11">
    <source>
        <dbReference type="ARBA" id="ARBA00022984"/>
    </source>
</evidence>
<proteinExistence type="inferred from homology"/>
<feature type="domain" description="Glycosyl transferase family 51" evidence="20">
    <location>
        <begin position="79"/>
        <end position="250"/>
    </location>
</feature>
<dbReference type="PANTHER" id="PTHR32282">
    <property type="entry name" value="BINDING PROTEIN TRANSPEPTIDASE, PUTATIVE-RELATED"/>
    <property type="match status" value="1"/>
</dbReference>
<dbReference type="InterPro" id="IPR001264">
    <property type="entry name" value="Glyco_trans_51"/>
</dbReference>
<dbReference type="GO" id="GO:0009002">
    <property type="term" value="F:serine-type D-Ala-D-Ala carboxypeptidase activity"/>
    <property type="evidence" value="ECO:0007669"/>
    <property type="project" value="UniProtKB-EC"/>
</dbReference>
<dbReference type="PANTHER" id="PTHR32282:SF32">
    <property type="entry name" value="PENICILLIN-BINDING PROTEIN 2A"/>
    <property type="match status" value="1"/>
</dbReference>
<dbReference type="Pfam" id="PF00905">
    <property type="entry name" value="Transpeptidase"/>
    <property type="match status" value="1"/>
</dbReference>
<dbReference type="Gene3D" id="1.10.3810.10">
    <property type="entry name" value="Biosynthetic peptidoglycan transglycosylase-like"/>
    <property type="match status" value="1"/>
</dbReference>